<dbReference type="AlphaFoldDB" id="A0A9D5HLJ8"/>
<dbReference type="InterPro" id="IPR036879">
    <property type="entry name" value="TF_MADSbox_sf"/>
</dbReference>
<reference evidence="8" key="1">
    <citation type="submission" date="2021-03" db="EMBL/GenBank/DDBJ databases">
        <authorList>
            <person name="Li Z."/>
            <person name="Yang C."/>
        </authorList>
    </citation>
    <scope>NUCLEOTIDE SEQUENCE</scope>
    <source>
        <strain evidence="8">Dzin_1.0</strain>
        <tissue evidence="8">Leaf</tissue>
    </source>
</reference>
<dbReference type="PRINTS" id="PR00404">
    <property type="entry name" value="MADSDOMAIN"/>
</dbReference>
<keyword evidence="9" id="KW-1185">Reference proteome</keyword>
<proteinExistence type="predicted"/>
<keyword evidence="2" id="KW-0805">Transcription regulation</keyword>
<dbReference type="PANTHER" id="PTHR11945">
    <property type="entry name" value="MADS BOX PROTEIN"/>
    <property type="match status" value="1"/>
</dbReference>
<feature type="coiled-coil region" evidence="6">
    <location>
        <begin position="145"/>
        <end position="172"/>
    </location>
</feature>
<dbReference type="CDD" id="cd00265">
    <property type="entry name" value="MADS_MEF2_like"/>
    <property type="match status" value="1"/>
</dbReference>
<dbReference type="PROSITE" id="PS50066">
    <property type="entry name" value="MADS_BOX_2"/>
    <property type="match status" value="1"/>
</dbReference>
<evidence type="ECO:0000256" key="4">
    <source>
        <dbReference type="ARBA" id="ARBA00023163"/>
    </source>
</evidence>
<gene>
    <name evidence="8" type="ORF">J5N97_008627</name>
</gene>
<comment type="subcellular location">
    <subcellularLocation>
        <location evidence="1">Nucleus</location>
    </subcellularLocation>
</comment>
<evidence type="ECO:0000313" key="8">
    <source>
        <dbReference type="EMBL" id="KAJ0980372.1"/>
    </source>
</evidence>
<keyword evidence="4" id="KW-0804">Transcription</keyword>
<keyword evidence="5" id="KW-0539">Nucleus</keyword>
<dbReference type="Gene3D" id="3.40.1810.10">
    <property type="entry name" value="Transcription factor, MADS-box"/>
    <property type="match status" value="1"/>
</dbReference>
<dbReference type="Pfam" id="PF00319">
    <property type="entry name" value="SRF-TF"/>
    <property type="match status" value="1"/>
</dbReference>
<protein>
    <recommendedName>
        <fullName evidence="7">MADS-box domain-containing protein</fullName>
    </recommendedName>
</protein>
<feature type="domain" description="MADS-box" evidence="7">
    <location>
        <begin position="12"/>
        <end position="72"/>
    </location>
</feature>
<dbReference type="GO" id="GO:0000978">
    <property type="term" value="F:RNA polymerase II cis-regulatory region sequence-specific DNA binding"/>
    <property type="evidence" value="ECO:0007669"/>
    <property type="project" value="TreeGrafter"/>
</dbReference>
<dbReference type="FunFam" id="3.40.1810.10:FF:000006">
    <property type="entry name" value="Agamous-like MADS-box protein AGL62"/>
    <property type="match status" value="1"/>
</dbReference>
<evidence type="ECO:0000313" key="9">
    <source>
        <dbReference type="Proteomes" id="UP001085076"/>
    </source>
</evidence>
<dbReference type="GO" id="GO:0045944">
    <property type="term" value="P:positive regulation of transcription by RNA polymerase II"/>
    <property type="evidence" value="ECO:0007669"/>
    <property type="project" value="InterPro"/>
</dbReference>
<dbReference type="GO" id="GO:0046983">
    <property type="term" value="F:protein dimerization activity"/>
    <property type="evidence" value="ECO:0007669"/>
    <property type="project" value="InterPro"/>
</dbReference>
<dbReference type="InterPro" id="IPR002100">
    <property type="entry name" value="TF_MADSbox"/>
</dbReference>
<dbReference type="SMART" id="SM00432">
    <property type="entry name" value="MADS"/>
    <property type="match status" value="1"/>
</dbReference>
<keyword evidence="3" id="KW-0238">DNA-binding</keyword>
<dbReference type="EMBL" id="JAGGNH010000002">
    <property type="protein sequence ID" value="KAJ0980372.1"/>
    <property type="molecule type" value="Genomic_DNA"/>
</dbReference>
<evidence type="ECO:0000256" key="6">
    <source>
        <dbReference type="SAM" id="Coils"/>
    </source>
</evidence>
<evidence type="ECO:0000256" key="3">
    <source>
        <dbReference type="ARBA" id="ARBA00023125"/>
    </source>
</evidence>
<dbReference type="Proteomes" id="UP001085076">
    <property type="component" value="Miscellaneous, Linkage group lg02"/>
</dbReference>
<evidence type="ECO:0000256" key="1">
    <source>
        <dbReference type="ARBA" id="ARBA00004123"/>
    </source>
</evidence>
<dbReference type="GO" id="GO:0005634">
    <property type="term" value="C:nucleus"/>
    <property type="evidence" value="ECO:0007669"/>
    <property type="project" value="UniProtKB-SubCell"/>
</dbReference>
<organism evidence="8 9">
    <name type="scientific">Dioscorea zingiberensis</name>
    <dbReference type="NCBI Taxonomy" id="325984"/>
    <lineage>
        <taxon>Eukaryota</taxon>
        <taxon>Viridiplantae</taxon>
        <taxon>Streptophyta</taxon>
        <taxon>Embryophyta</taxon>
        <taxon>Tracheophyta</taxon>
        <taxon>Spermatophyta</taxon>
        <taxon>Magnoliopsida</taxon>
        <taxon>Liliopsida</taxon>
        <taxon>Dioscoreales</taxon>
        <taxon>Dioscoreaceae</taxon>
        <taxon>Dioscorea</taxon>
    </lineage>
</organism>
<dbReference type="GO" id="GO:0000981">
    <property type="term" value="F:DNA-binding transcription factor activity, RNA polymerase II-specific"/>
    <property type="evidence" value="ECO:0007669"/>
    <property type="project" value="TreeGrafter"/>
</dbReference>
<comment type="caution">
    <text evidence="8">The sequence shown here is derived from an EMBL/GenBank/DDBJ whole genome shotgun (WGS) entry which is preliminary data.</text>
</comment>
<reference evidence="8" key="2">
    <citation type="journal article" date="2022" name="Hortic Res">
        <title>The genome of Dioscorea zingiberensis sheds light on the biosynthesis, origin and evolution of the medicinally important diosgenin saponins.</title>
        <authorList>
            <person name="Li Y."/>
            <person name="Tan C."/>
            <person name="Li Z."/>
            <person name="Guo J."/>
            <person name="Li S."/>
            <person name="Chen X."/>
            <person name="Wang C."/>
            <person name="Dai X."/>
            <person name="Yang H."/>
            <person name="Song W."/>
            <person name="Hou L."/>
            <person name="Xu J."/>
            <person name="Tong Z."/>
            <person name="Xu A."/>
            <person name="Yuan X."/>
            <person name="Wang W."/>
            <person name="Yang Q."/>
            <person name="Chen L."/>
            <person name="Sun Z."/>
            <person name="Wang K."/>
            <person name="Pan B."/>
            <person name="Chen J."/>
            <person name="Bao Y."/>
            <person name="Liu F."/>
            <person name="Qi X."/>
            <person name="Gang D.R."/>
            <person name="Wen J."/>
            <person name="Li J."/>
        </authorList>
    </citation>
    <scope>NUCLEOTIDE SEQUENCE</scope>
    <source>
        <strain evidence="8">Dzin_1.0</strain>
    </source>
</reference>
<dbReference type="InterPro" id="IPR033896">
    <property type="entry name" value="MEF2-like_N"/>
</dbReference>
<keyword evidence="6" id="KW-0175">Coiled coil</keyword>
<accession>A0A9D5HLJ8</accession>
<sequence>MQSSLIREKKTKGRQKIEIKKILNEDARHVTFSKRRLGLFKKASDLSTLCGADIALLVYSPSGKPYSFGSPTVDSVIQRYLSGNMEAVVVVPQEGELSTPSQNLNNKVMELSKRILEEKAKKVDMEIRLKELGSNYMVALSSNIKELQLHELEVLGEELNKLKNKANVRAEEIMAASSSLDKPLPMNSFNMDGSSNQDLPMMPYPTVNVDTLPGNMGYASFGPGYY</sequence>
<name>A0A9D5HLJ8_9LILI</name>
<dbReference type="PANTHER" id="PTHR11945:SF776">
    <property type="entry name" value="AGAMOUS-LIKE 50-RELATED"/>
    <property type="match status" value="1"/>
</dbReference>
<evidence type="ECO:0000259" key="7">
    <source>
        <dbReference type="PROSITE" id="PS50066"/>
    </source>
</evidence>
<evidence type="ECO:0000256" key="5">
    <source>
        <dbReference type="ARBA" id="ARBA00023242"/>
    </source>
</evidence>
<dbReference type="OrthoDB" id="778914at2759"/>
<dbReference type="SUPFAM" id="SSF55455">
    <property type="entry name" value="SRF-like"/>
    <property type="match status" value="1"/>
</dbReference>
<evidence type="ECO:0000256" key="2">
    <source>
        <dbReference type="ARBA" id="ARBA00023015"/>
    </source>
</evidence>